<dbReference type="GO" id="GO:0007035">
    <property type="term" value="P:vacuolar acidification"/>
    <property type="evidence" value="ECO:0007669"/>
    <property type="project" value="TreeGrafter"/>
</dbReference>
<name>A0A5E4DCX3_MARMO</name>
<dbReference type="Proteomes" id="UP000335636">
    <property type="component" value="Unassembled WGS sequence"/>
</dbReference>
<evidence type="ECO:0000313" key="2">
    <source>
        <dbReference type="Proteomes" id="UP000335636"/>
    </source>
</evidence>
<reference evidence="1" key="1">
    <citation type="submission" date="2019-04" db="EMBL/GenBank/DDBJ databases">
        <authorList>
            <person name="Alioto T."/>
            <person name="Alioto T."/>
        </authorList>
    </citation>
    <scope>NUCLEOTIDE SEQUENCE [LARGE SCALE GENOMIC DNA]</scope>
</reference>
<dbReference type="EMBL" id="CABDUW010011544">
    <property type="protein sequence ID" value="VTJ91835.1"/>
    <property type="molecule type" value="Genomic_DNA"/>
</dbReference>
<accession>A0A5E4DCX3</accession>
<dbReference type="AlphaFoldDB" id="A0A5E4DCX3"/>
<dbReference type="PANTHER" id="PTHR13950:SF12">
    <property type="entry name" value="DMX-LIKE PROTEIN 1"/>
    <property type="match status" value="1"/>
</dbReference>
<protein>
    <submittedName>
        <fullName evidence="1">Uncharacterized protein</fullName>
    </submittedName>
</protein>
<proteinExistence type="predicted"/>
<keyword evidence="2" id="KW-1185">Reference proteome</keyword>
<feature type="non-terminal residue" evidence="1">
    <location>
        <position position="115"/>
    </location>
</feature>
<sequence length="115" mass="12661">MPDIHVLETDEETTKPRVIDLSQYSPTYFGPEHAQVLSGHLLHSSLPGLSRMEQMSLMALADTIATTSTDIGESRDKSQGGETLDECGLKFLLAVRLHTFLITSLPACRAQLLHQ</sequence>
<evidence type="ECO:0000313" key="1">
    <source>
        <dbReference type="EMBL" id="VTJ91835.1"/>
    </source>
</evidence>
<dbReference type="PANTHER" id="PTHR13950">
    <property type="entry name" value="RABCONNECTIN-RELATED"/>
    <property type="match status" value="1"/>
</dbReference>
<dbReference type="InterPro" id="IPR052208">
    <property type="entry name" value="DmX-like/RAVE_component"/>
</dbReference>
<dbReference type="GO" id="GO:0043291">
    <property type="term" value="C:RAVE complex"/>
    <property type="evidence" value="ECO:0007669"/>
    <property type="project" value="TreeGrafter"/>
</dbReference>
<comment type="caution">
    <text evidence="1">The sequence shown here is derived from an EMBL/GenBank/DDBJ whole genome shotgun (WGS) entry which is preliminary data.</text>
</comment>
<gene>
    <name evidence="1" type="ORF">MONAX_5E019348</name>
</gene>
<organism evidence="1 2">
    <name type="scientific">Marmota monax</name>
    <name type="common">Woodchuck</name>
    <dbReference type="NCBI Taxonomy" id="9995"/>
    <lineage>
        <taxon>Eukaryota</taxon>
        <taxon>Metazoa</taxon>
        <taxon>Chordata</taxon>
        <taxon>Craniata</taxon>
        <taxon>Vertebrata</taxon>
        <taxon>Euteleostomi</taxon>
        <taxon>Mammalia</taxon>
        <taxon>Eutheria</taxon>
        <taxon>Euarchontoglires</taxon>
        <taxon>Glires</taxon>
        <taxon>Rodentia</taxon>
        <taxon>Sciuromorpha</taxon>
        <taxon>Sciuridae</taxon>
        <taxon>Xerinae</taxon>
        <taxon>Marmotini</taxon>
        <taxon>Marmota</taxon>
    </lineage>
</organism>